<name>A0ABD0JS98_9CAEN</name>
<evidence type="ECO:0000313" key="2">
    <source>
        <dbReference type="EMBL" id="KAK7477631.1"/>
    </source>
</evidence>
<keyword evidence="3" id="KW-1185">Reference proteome</keyword>
<evidence type="ECO:0000256" key="1">
    <source>
        <dbReference type="SAM" id="MobiDB-lite"/>
    </source>
</evidence>
<feature type="region of interest" description="Disordered" evidence="1">
    <location>
        <begin position="1"/>
        <end position="38"/>
    </location>
</feature>
<feature type="non-terminal residue" evidence="2">
    <location>
        <position position="1"/>
    </location>
</feature>
<protein>
    <submittedName>
        <fullName evidence="2">Uncharacterized protein</fullName>
    </submittedName>
</protein>
<organism evidence="2 3">
    <name type="scientific">Batillaria attramentaria</name>
    <dbReference type="NCBI Taxonomy" id="370345"/>
    <lineage>
        <taxon>Eukaryota</taxon>
        <taxon>Metazoa</taxon>
        <taxon>Spiralia</taxon>
        <taxon>Lophotrochozoa</taxon>
        <taxon>Mollusca</taxon>
        <taxon>Gastropoda</taxon>
        <taxon>Caenogastropoda</taxon>
        <taxon>Sorbeoconcha</taxon>
        <taxon>Cerithioidea</taxon>
        <taxon>Batillariidae</taxon>
        <taxon>Batillaria</taxon>
    </lineage>
</organism>
<accession>A0ABD0JS98</accession>
<proteinExistence type="predicted"/>
<dbReference type="Proteomes" id="UP001519460">
    <property type="component" value="Unassembled WGS sequence"/>
</dbReference>
<dbReference type="EMBL" id="JACVVK020000344">
    <property type="protein sequence ID" value="KAK7477631.1"/>
    <property type="molecule type" value="Genomic_DNA"/>
</dbReference>
<comment type="caution">
    <text evidence="2">The sequence shown here is derived from an EMBL/GenBank/DDBJ whole genome shotgun (WGS) entry which is preliminary data.</text>
</comment>
<reference evidence="2 3" key="1">
    <citation type="journal article" date="2023" name="Sci. Data">
        <title>Genome assembly of the Korean intertidal mud-creeper Batillaria attramentaria.</title>
        <authorList>
            <person name="Patra A.K."/>
            <person name="Ho P.T."/>
            <person name="Jun S."/>
            <person name="Lee S.J."/>
            <person name="Kim Y."/>
            <person name="Won Y.J."/>
        </authorList>
    </citation>
    <scope>NUCLEOTIDE SEQUENCE [LARGE SCALE GENOMIC DNA]</scope>
    <source>
        <strain evidence="2">Wonlab-2016</strain>
    </source>
</reference>
<sequence length="84" mass="9475">AAPVVQEEPRGSRNGLVHQTHPARLDLTDVNSTRQQNHDQCRITMRSLLVSTWHFFTLKVSQGHHTQVTETLATSRMCHGDSNT</sequence>
<dbReference type="AlphaFoldDB" id="A0ABD0JS98"/>
<gene>
    <name evidence="2" type="ORF">BaRGS_00031109</name>
</gene>
<evidence type="ECO:0000313" key="3">
    <source>
        <dbReference type="Proteomes" id="UP001519460"/>
    </source>
</evidence>